<evidence type="ECO:0000259" key="1">
    <source>
        <dbReference type="SMART" id="SM00953"/>
    </source>
</evidence>
<dbReference type="RefSeq" id="WP_208089812.1">
    <property type="nucleotide sequence ID" value="NZ_CP086137.1"/>
</dbReference>
<sequence>MADDRKLCPRCVQEGPLQEWIDTIGVESNCDFDDDHTSVPCVTVDEFAEEADRWFQSNYQPGAETFEVDDRDKVYYGTEGQPYEEIFSEELGASDDVVEAVIAALPDVSDHDISQGAEPYYTDAHNFEPIAAADAREKADQDDYWFDRRYSLQWNEFSRQVQFTSRFFGIKDKLDDLFGKPEEYGEGPVRPLYDLPPGQVIYRARLMDGGLTKDAVDADGASKLGPPPFDRTSAGRMNVEFIPVLYAAFSSATAIAELRPSIGDSVAIGRFATRMPLKVFDFTVFDRRAADRKLFFEHSRYEFIDQMQDEISRPVRPHERQREYISTQIVAEYLKSSFGCDAVIFRSSMQRDETQDSRNIVILNRKTFVGTEDPSVVSYLDWLMREVTDVRYTTVGDEDLQF</sequence>
<dbReference type="EMBL" id="CP086137">
    <property type="protein sequence ID" value="UEM18077.1"/>
    <property type="molecule type" value="Genomic_DNA"/>
</dbReference>
<accession>A0A939S6V9</accession>
<reference evidence="3 4" key="2">
    <citation type="journal article" date="2022" name="Int. J. Syst. Evol. Microbiol.">
        <title>Strains of Bradyrhizobium barranii sp. nov. associated with legumes native to Canada are symbionts of soybeans and belong to different subspecies (subsp. barranii subsp. nov. and subsp. apii subsp. nov.) and symbiovars (sv. glycinearum and sv. septentrionale).</title>
        <authorList>
            <person name="Bromfield E.S.P."/>
            <person name="Cloutier S."/>
            <person name="Wasai-Hara S."/>
            <person name="Minamisawa K."/>
        </authorList>
    </citation>
    <scope>NUCLEOTIDE SEQUENCE [LARGE SCALE GENOMIC DNA]</scope>
    <source>
        <strain evidence="3 4">144S4</strain>
        <plasmid evidence="4">pBb144S4a</plasmid>
    </source>
</reference>
<evidence type="ECO:0000313" key="3">
    <source>
        <dbReference type="EMBL" id="UEM18077.1"/>
    </source>
</evidence>
<dbReference type="Pfam" id="PF08808">
    <property type="entry name" value="RES"/>
    <property type="match status" value="1"/>
</dbReference>
<dbReference type="EMBL" id="JAGEMI010000004">
    <property type="protein sequence ID" value="MBO1869349.1"/>
    <property type="molecule type" value="Genomic_DNA"/>
</dbReference>
<keyword evidence="3" id="KW-0614">Plasmid</keyword>
<dbReference type="InterPro" id="IPR014914">
    <property type="entry name" value="RES_dom"/>
</dbReference>
<dbReference type="AlphaFoldDB" id="A0A939S6V9"/>
<dbReference type="SMART" id="SM00953">
    <property type="entry name" value="RES"/>
    <property type="match status" value="1"/>
</dbReference>
<evidence type="ECO:0000313" key="2">
    <source>
        <dbReference type="EMBL" id="MBO1869349.1"/>
    </source>
</evidence>
<geneLocation type="plasmid" evidence="3 4">
    <name>pBb144S4a</name>
</geneLocation>
<evidence type="ECO:0000313" key="4">
    <source>
        <dbReference type="Proteomes" id="UP000664702"/>
    </source>
</evidence>
<dbReference type="KEGG" id="bban:J4G43_052425"/>
<feature type="domain" description="RES" evidence="1">
    <location>
        <begin position="220"/>
        <end position="374"/>
    </location>
</feature>
<protein>
    <submittedName>
        <fullName evidence="2">RES family NAD+ phosphorylase</fullName>
    </submittedName>
</protein>
<reference evidence="2" key="1">
    <citation type="submission" date="2021-03" db="EMBL/GenBank/DDBJ databases">
        <title>Whole Genome Sequence of Bradyrhizobium sp. Strain 144S4.</title>
        <authorList>
            <person name="Bromfield E.S.P."/>
            <person name="Cloutier S."/>
        </authorList>
    </citation>
    <scope>NUCLEOTIDE SEQUENCE [LARGE SCALE GENOMIC DNA]</scope>
    <source>
        <strain evidence="2">144S4</strain>
    </source>
</reference>
<organism evidence="2">
    <name type="scientific">Bradyrhizobium barranii subsp. barranii</name>
    <dbReference type="NCBI Taxonomy" id="2823807"/>
    <lineage>
        <taxon>Bacteria</taxon>
        <taxon>Pseudomonadati</taxon>
        <taxon>Pseudomonadota</taxon>
        <taxon>Alphaproteobacteria</taxon>
        <taxon>Hyphomicrobiales</taxon>
        <taxon>Nitrobacteraceae</taxon>
        <taxon>Bradyrhizobium</taxon>
        <taxon>Bradyrhizobium barranii</taxon>
    </lineage>
</organism>
<gene>
    <name evidence="3" type="ORF">J4G43_052425</name>
    <name evidence="2" type="ORF">J4G43_54285</name>
</gene>
<proteinExistence type="predicted"/>
<dbReference type="Proteomes" id="UP000664702">
    <property type="component" value="Plasmid pBb144S4a"/>
</dbReference>
<name>A0A939S6V9_9BRAD</name>